<keyword evidence="2" id="KW-1185">Reference proteome</keyword>
<gene>
    <name evidence="1" type="ORF">FB559_5026</name>
</gene>
<dbReference type="OrthoDB" id="4640847at2"/>
<evidence type="ECO:0000313" key="2">
    <source>
        <dbReference type="Proteomes" id="UP000316096"/>
    </source>
</evidence>
<dbReference type="AlphaFoldDB" id="A0A543CQK7"/>
<name>A0A543CQK7_9ACTN</name>
<dbReference type="EMBL" id="VFOZ01000001">
    <property type="protein sequence ID" value="TQL99348.1"/>
    <property type="molecule type" value="Genomic_DNA"/>
</dbReference>
<organism evidence="1 2">
    <name type="scientific">Actinoallomurus bryophytorum</name>
    <dbReference type="NCBI Taxonomy" id="1490222"/>
    <lineage>
        <taxon>Bacteria</taxon>
        <taxon>Bacillati</taxon>
        <taxon>Actinomycetota</taxon>
        <taxon>Actinomycetes</taxon>
        <taxon>Streptosporangiales</taxon>
        <taxon>Thermomonosporaceae</taxon>
        <taxon>Actinoallomurus</taxon>
    </lineage>
</organism>
<reference evidence="1 2" key="1">
    <citation type="submission" date="2019-06" db="EMBL/GenBank/DDBJ databases">
        <title>Sequencing the genomes of 1000 actinobacteria strains.</title>
        <authorList>
            <person name="Klenk H.-P."/>
        </authorList>
    </citation>
    <scope>NUCLEOTIDE SEQUENCE [LARGE SCALE GENOMIC DNA]</scope>
    <source>
        <strain evidence="1 2">DSM 102200</strain>
    </source>
</reference>
<dbReference type="RefSeq" id="WP_141958082.1">
    <property type="nucleotide sequence ID" value="NZ_VFOZ01000001.1"/>
</dbReference>
<protein>
    <submittedName>
        <fullName evidence="1">Uncharacterized protein</fullName>
    </submittedName>
</protein>
<comment type="caution">
    <text evidence="1">The sequence shown here is derived from an EMBL/GenBank/DDBJ whole genome shotgun (WGS) entry which is preliminary data.</text>
</comment>
<accession>A0A543CQK7</accession>
<sequence length="122" mass="13713">MIRDGYTARWRGVDYEAVPGVDGEVRLYTTAPAEGFTETRPGRFVSIVRDDAVESLHYVRTHCTWRGEPFVIIGEHGGWVRLEYTGGRAPVAAALGLDNVDVGVYQTWISSEEIEQLREENI</sequence>
<dbReference type="Proteomes" id="UP000316096">
    <property type="component" value="Unassembled WGS sequence"/>
</dbReference>
<evidence type="ECO:0000313" key="1">
    <source>
        <dbReference type="EMBL" id="TQL99348.1"/>
    </source>
</evidence>
<proteinExistence type="predicted"/>